<name>A0A5C3LXV9_9AGAR</name>
<dbReference type="InterPro" id="IPR036291">
    <property type="entry name" value="NAD(P)-bd_dom_sf"/>
</dbReference>
<dbReference type="InterPro" id="IPR002347">
    <property type="entry name" value="SDR_fam"/>
</dbReference>
<dbReference type="SUPFAM" id="SSF51735">
    <property type="entry name" value="NAD(P)-binding Rossmann-fold domains"/>
    <property type="match status" value="1"/>
</dbReference>
<dbReference type="SMART" id="SM00822">
    <property type="entry name" value="PKS_KR"/>
    <property type="match status" value="1"/>
</dbReference>
<dbReference type="PRINTS" id="PR00081">
    <property type="entry name" value="GDHRDH"/>
</dbReference>
<keyword evidence="9" id="KW-1185">Reference proteome</keyword>
<evidence type="ECO:0000256" key="5">
    <source>
        <dbReference type="ARBA" id="ARBA00066831"/>
    </source>
</evidence>
<dbReference type="Gene3D" id="3.40.50.720">
    <property type="entry name" value="NAD(P)-binding Rossmann-like Domain"/>
    <property type="match status" value="1"/>
</dbReference>
<dbReference type="GO" id="GO:0047038">
    <property type="term" value="F:D-arabinitol 2-dehydrogenase activity"/>
    <property type="evidence" value="ECO:0007669"/>
    <property type="project" value="UniProtKB-EC"/>
</dbReference>
<dbReference type="STRING" id="68775.A0A5C3LXV9"/>
<dbReference type="EMBL" id="ML213604">
    <property type="protein sequence ID" value="TFK38079.1"/>
    <property type="molecule type" value="Genomic_DNA"/>
</dbReference>
<dbReference type="AlphaFoldDB" id="A0A5C3LXV9"/>
<evidence type="ECO:0000313" key="9">
    <source>
        <dbReference type="Proteomes" id="UP000308652"/>
    </source>
</evidence>
<dbReference type="OrthoDB" id="1888931at2759"/>
<feature type="domain" description="Ketoreductase" evidence="7">
    <location>
        <begin position="48"/>
        <end position="235"/>
    </location>
</feature>
<dbReference type="EC" id="1.1.1.250" evidence="5"/>
<keyword evidence="2" id="KW-0521">NADP</keyword>
<evidence type="ECO:0000256" key="6">
    <source>
        <dbReference type="ARBA" id="ARBA00070881"/>
    </source>
</evidence>
<dbReference type="GO" id="GO:0050664">
    <property type="term" value="F:oxidoreductase activity, acting on NAD(P)H, oxygen as acceptor"/>
    <property type="evidence" value="ECO:0007669"/>
    <property type="project" value="TreeGrafter"/>
</dbReference>
<dbReference type="InterPro" id="IPR057326">
    <property type="entry name" value="KR_dom"/>
</dbReference>
<organism evidence="8 9">
    <name type="scientific">Crucibulum laeve</name>
    <dbReference type="NCBI Taxonomy" id="68775"/>
    <lineage>
        <taxon>Eukaryota</taxon>
        <taxon>Fungi</taxon>
        <taxon>Dikarya</taxon>
        <taxon>Basidiomycota</taxon>
        <taxon>Agaricomycotina</taxon>
        <taxon>Agaricomycetes</taxon>
        <taxon>Agaricomycetidae</taxon>
        <taxon>Agaricales</taxon>
        <taxon>Agaricineae</taxon>
        <taxon>Nidulariaceae</taxon>
        <taxon>Crucibulum</taxon>
    </lineage>
</organism>
<comment type="pathway">
    <text evidence="4">Carbohydrate metabolism; D-arabinitol metabolism.</text>
</comment>
<gene>
    <name evidence="8" type="ORF">BDQ12DRAFT_683937</name>
</gene>
<dbReference type="PROSITE" id="PS00061">
    <property type="entry name" value="ADH_SHORT"/>
    <property type="match status" value="1"/>
</dbReference>
<evidence type="ECO:0000259" key="7">
    <source>
        <dbReference type="SMART" id="SM00822"/>
    </source>
</evidence>
<evidence type="ECO:0000256" key="4">
    <source>
        <dbReference type="ARBA" id="ARBA00060719"/>
    </source>
</evidence>
<dbReference type="PRINTS" id="PR00080">
    <property type="entry name" value="SDRFAMILY"/>
</dbReference>
<dbReference type="FunFam" id="3.40.50.720:FF:000240">
    <property type="entry name" value="SDR family oxidoreductase"/>
    <property type="match status" value="1"/>
</dbReference>
<sequence length="298" mass="31563">MSSRDQLTKRVLPQLVLSDQSNPLTAAQPRDTILSPKGRALNRFAVHGNAIVTGGAGGLGLEVARGLLEHGASCICLFDVLPSFASAQSAIAALGLEFPSCTIISEVVDVTDEEAVEKAVKRTVETLGSIDILLCFAGIVGCAHAEEMKAEEWRKVMDVNVNGTWFCAQAVGKQMIAQGTPGSIVLTASVSGHIVNFPQPQVAYNASKAAVLHLKNSLAAEWARYGIRVNSISPGYMDTILNKGDGLDEAKKIWYSRIPMGRMGDPTELVGVVVLLCSAAGRYMTGTDIVVDGGMCVF</sequence>
<dbReference type="Proteomes" id="UP000308652">
    <property type="component" value="Unassembled WGS sequence"/>
</dbReference>
<evidence type="ECO:0000313" key="8">
    <source>
        <dbReference type="EMBL" id="TFK38079.1"/>
    </source>
</evidence>
<reference evidence="8 9" key="1">
    <citation type="journal article" date="2019" name="Nat. Ecol. Evol.">
        <title>Megaphylogeny resolves global patterns of mushroom evolution.</title>
        <authorList>
            <person name="Varga T."/>
            <person name="Krizsan K."/>
            <person name="Foldi C."/>
            <person name="Dima B."/>
            <person name="Sanchez-Garcia M."/>
            <person name="Sanchez-Ramirez S."/>
            <person name="Szollosi G.J."/>
            <person name="Szarkandi J.G."/>
            <person name="Papp V."/>
            <person name="Albert L."/>
            <person name="Andreopoulos W."/>
            <person name="Angelini C."/>
            <person name="Antonin V."/>
            <person name="Barry K.W."/>
            <person name="Bougher N.L."/>
            <person name="Buchanan P."/>
            <person name="Buyck B."/>
            <person name="Bense V."/>
            <person name="Catcheside P."/>
            <person name="Chovatia M."/>
            <person name="Cooper J."/>
            <person name="Damon W."/>
            <person name="Desjardin D."/>
            <person name="Finy P."/>
            <person name="Geml J."/>
            <person name="Haridas S."/>
            <person name="Hughes K."/>
            <person name="Justo A."/>
            <person name="Karasinski D."/>
            <person name="Kautmanova I."/>
            <person name="Kiss B."/>
            <person name="Kocsube S."/>
            <person name="Kotiranta H."/>
            <person name="LaButti K.M."/>
            <person name="Lechner B.E."/>
            <person name="Liimatainen K."/>
            <person name="Lipzen A."/>
            <person name="Lukacs Z."/>
            <person name="Mihaltcheva S."/>
            <person name="Morgado L.N."/>
            <person name="Niskanen T."/>
            <person name="Noordeloos M.E."/>
            <person name="Ohm R.A."/>
            <person name="Ortiz-Santana B."/>
            <person name="Ovrebo C."/>
            <person name="Racz N."/>
            <person name="Riley R."/>
            <person name="Savchenko A."/>
            <person name="Shiryaev A."/>
            <person name="Soop K."/>
            <person name="Spirin V."/>
            <person name="Szebenyi C."/>
            <person name="Tomsovsky M."/>
            <person name="Tulloss R.E."/>
            <person name="Uehling J."/>
            <person name="Grigoriev I.V."/>
            <person name="Vagvolgyi C."/>
            <person name="Papp T."/>
            <person name="Martin F.M."/>
            <person name="Miettinen O."/>
            <person name="Hibbett D.S."/>
            <person name="Nagy L.G."/>
        </authorList>
    </citation>
    <scope>NUCLEOTIDE SEQUENCE [LARGE SCALE GENOMIC DNA]</scope>
    <source>
        <strain evidence="8 9">CBS 166.37</strain>
    </source>
</reference>
<accession>A0A5C3LXV9</accession>
<dbReference type="GO" id="GO:0005975">
    <property type="term" value="P:carbohydrate metabolic process"/>
    <property type="evidence" value="ECO:0007669"/>
    <property type="project" value="UniProtKB-ARBA"/>
</dbReference>
<keyword evidence="3" id="KW-0560">Oxidoreductase</keyword>
<evidence type="ECO:0000256" key="1">
    <source>
        <dbReference type="ARBA" id="ARBA00006484"/>
    </source>
</evidence>
<dbReference type="PANTHER" id="PTHR43008:SF4">
    <property type="entry name" value="CHAIN DEHYDROGENASE, PUTATIVE (AFU_ORTHOLOGUE AFUA_4G08710)-RELATED"/>
    <property type="match status" value="1"/>
</dbReference>
<dbReference type="Pfam" id="PF13561">
    <property type="entry name" value="adh_short_C2"/>
    <property type="match status" value="1"/>
</dbReference>
<comment type="similarity">
    <text evidence="1">Belongs to the short-chain dehydrogenases/reductases (SDR) family.</text>
</comment>
<protein>
    <recommendedName>
        <fullName evidence="6">D-arabinitol 2-dehydrogenase [ribulose-forming]</fullName>
        <ecNumber evidence="5">1.1.1.250</ecNumber>
    </recommendedName>
</protein>
<evidence type="ECO:0000256" key="2">
    <source>
        <dbReference type="ARBA" id="ARBA00022857"/>
    </source>
</evidence>
<evidence type="ECO:0000256" key="3">
    <source>
        <dbReference type="ARBA" id="ARBA00023002"/>
    </source>
</evidence>
<dbReference type="PANTHER" id="PTHR43008">
    <property type="entry name" value="BENZIL REDUCTASE"/>
    <property type="match status" value="1"/>
</dbReference>
<proteinExistence type="inferred from homology"/>
<dbReference type="InterPro" id="IPR020904">
    <property type="entry name" value="Sc_DH/Rdtase_CS"/>
</dbReference>